<dbReference type="OrthoDB" id="8557903at2"/>
<evidence type="ECO:0000256" key="6">
    <source>
        <dbReference type="ARBA" id="ARBA00022692"/>
    </source>
</evidence>
<dbReference type="GO" id="GO:0005886">
    <property type="term" value="C:plasma membrane"/>
    <property type="evidence" value="ECO:0007669"/>
    <property type="project" value="UniProtKB-SubCell"/>
</dbReference>
<dbReference type="AlphaFoldDB" id="A0A0K6HX13"/>
<proteinExistence type="inferred from homology"/>
<keyword evidence="7" id="KW-0653">Protein transport</keyword>
<comment type="similarity">
    <text evidence="2">Belongs to the GSP L family.</text>
</comment>
<organism evidence="12 13">
    <name type="scientific">Thiomonas bhubaneswarensis</name>
    <dbReference type="NCBI Taxonomy" id="339866"/>
    <lineage>
        <taxon>Bacteria</taxon>
        <taxon>Pseudomonadati</taxon>
        <taxon>Pseudomonadota</taxon>
        <taxon>Betaproteobacteria</taxon>
        <taxon>Burkholderiales</taxon>
        <taxon>Thiomonas</taxon>
    </lineage>
</organism>
<dbReference type="NCBIfam" id="TIGR01709">
    <property type="entry name" value="typeII_sec_gspL"/>
    <property type="match status" value="1"/>
</dbReference>
<dbReference type="InterPro" id="IPR024230">
    <property type="entry name" value="GspL_cyto_dom"/>
</dbReference>
<dbReference type="EMBL" id="CYHF01000003">
    <property type="protein sequence ID" value="CUA95454.1"/>
    <property type="molecule type" value="Genomic_DNA"/>
</dbReference>
<evidence type="ECO:0000313" key="12">
    <source>
        <dbReference type="EMBL" id="CUA95454.1"/>
    </source>
</evidence>
<gene>
    <name evidence="12" type="ORF">Ga0061069_103108</name>
</gene>
<evidence type="ECO:0000259" key="11">
    <source>
        <dbReference type="Pfam" id="PF12693"/>
    </source>
</evidence>
<dbReference type="Proteomes" id="UP000183649">
    <property type="component" value="Unassembled WGS sequence"/>
</dbReference>
<dbReference type="Pfam" id="PF12693">
    <property type="entry name" value="GspL_C"/>
    <property type="match status" value="1"/>
</dbReference>
<evidence type="ECO:0000256" key="9">
    <source>
        <dbReference type="ARBA" id="ARBA00023136"/>
    </source>
</evidence>
<protein>
    <submittedName>
        <fullName evidence="12">Type II secretory pathway, component PulL</fullName>
    </submittedName>
</protein>
<dbReference type="InterPro" id="IPR025691">
    <property type="entry name" value="GspL_pp_dom"/>
</dbReference>
<evidence type="ECO:0000259" key="10">
    <source>
        <dbReference type="Pfam" id="PF05134"/>
    </source>
</evidence>
<evidence type="ECO:0000256" key="3">
    <source>
        <dbReference type="ARBA" id="ARBA00022448"/>
    </source>
</evidence>
<evidence type="ECO:0000256" key="2">
    <source>
        <dbReference type="ARBA" id="ARBA00005318"/>
    </source>
</evidence>
<dbReference type="Pfam" id="PF05134">
    <property type="entry name" value="T2SSL"/>
    <property type="match status" value="1"/>
</dbReference>
<dbReference type="SUPFAM" id="SSF53067">
    <property type="entry name" value="Actin-like ATPase domain"/>
    <property type="match status" value="1"/>
</dbReference>
<evidence type="ECO:0000256" key="8">
    <source>
        <dbReference type="ARBA" id="ARBA00022989"/>
    </source>
</evidence>
<reference evidence="13" key="1">
    <citation type="submission" date="2015-08" db="EMBL/GenBank/DDBJ databases">
        <authorList>
            <person name="Varghese N."/>
        </authorList>
    </citation>
    <scope>NUCLEOTIDE SEQUENCE [LARGE SCALE GENOMIC DNA]</scope>
    <source>
        <strain evidence="13">DSM 18181</strain>
    </source>
</reference>
<name>A0A0K6HX13_9BURK</name>
<accession>A0A0K6HX13</accession>
<keyword evidence="6" id="KW-0812">Transmembrane</keyword>
<evidence type="ECO:0000256" key="7">
    <source>
        <dbReference type="ARBA" id="ARBA00022927"/>
    </source>
</evidence>
<keyword evidence="9" id="KW-0472">Membrane</keyword>
<feature type="domain" description="GspL periplasmic" evidence="11">
    <location>
        <begin position="255"/>
        <end position="371"/>
    </location>
</feature>
<sequence>MQTLVLRLPPLASAHPLPELEYVLLGANGKLQSVGREQVALLPRGARVIAVVDALDASVMAVTLPAMPASRLQAALSGALEDRLLQDAGELHLATGPLAEDGAVSLACAVPKAALEQVIADLTRAGKEPEQIVPEAALLAPGDALLQTSAQGPRLLWRDLQGEAAWLPLILAADAAAPQALPLPVTPEHLWVQDQAQPQLSWLDLPPELTPATLNDAGWLARAAQSPWNLRQFDLAPKHALSRGWAGVREQLGTSAWRRVGVLLGLLAAVQLVGMNVAAFKLSRQEHALQQRLDVTAAEALPGVPAILDARLQVQRALNDARLRTGRPGDGDLDVLMGRAVAVVPTGVVPTALKFSPGQLQLSLPGDAAAQAAARCTPAGLSCVAQGDVLSVTGVVQ</sequence>
<dbReference type="STRING" id="339866.GCA_001418255_00988"/>
<keyword evidence="4" id="KW-1003">Cell membrane</keyword>
<evidence type="ECO:0000256" key="4">
    <source>
        <dbReference type="ARBA" id="ARBA00022475"/>
    </source>
</evidence>
<dbReference type="Gene3D" id="3.30.420.380">
    <property type="match status" value="1"/>
</dbReference>
<evidence type="ECO:0000256" key="1">
    <source>
        <dbReference type="ARBA" id="ARBA00004377"/>
    </source>
</evidence>
<dbReference type="InterPro" id="IPR043129">
    <property type="entry name" value="ATPase_NBD"/>
</dbReference>
<keyword evidence="13" id="KW-1185">Reference proteome</keyword>
<evidence type="ECO:0000313" key="13">
    <source>
        <dbReference type="Proteomes" id="UP000183649"/>
    </source>
</evidence>
<evidence type="ECO:0000256" key="5">
    <source>
        <dbReference type="ARBA" id="ARBA00022519"/>
    </source>
</evidence>
<keyword evidence="5" id="KW-0997">Cell inner membrane</keyword>
<dbReference type="InterPro" id="IPR007812">
    <property type="entry name" value="T2SS_protein-GspL"/>
</dbReference>
<comment type="subcellular location">
    <subcellularLocation>
        <location evidence="1">Cell inner membrane</location>
        <topology evidence="1">Single-pass membrane protein</topology>
    </subcellularLocation>
</comment>
<keyword evidence="3" id="KW-0813">Transport</keyword>
<feature type="domain" description="GspL cytoplasmic actin-ATPase-like" evidence="10">
    <location>
        <begin position="37"/>
        <end position="232"/>
    </location>
</feature>
<dbReference type="GO" id="GO:0015627">
    <property type="term" value="C:type II protein secretion system complex"/>
    <property type="evidence" value="ECO:0007669"/>
    <property type="project" value="InterPro"/>
</dbReference>
<keyword evidence="8" id="KW-1133">Transmembrane helix</keyword>
<dbReference type="RefSeq" id="WP_055449923.1">
    <property type="nucleotide sequence ID" value="NZ_CYHF01000003.1"/>
</dbReference>
<dbReference type="GO" id="GO:0015628">
    <property type="term" value="P:protein secretion by the type II secretion system"/>
    <property type="evidence" value="ECO:0007669"/>
    <property type="project" value="InterPro"/>
</dbReference>
<dbReference type="GO" id="GO:0009276">
    <property type="term" value="C:Gram-negative-bacterium-type cell wall"/>
    <property type="evidence" value="ECO:0007669"/>
    <property type="project" value="InterPro"/>
</dbReference>